<protein>
    <submittedName>
        <fullName evidence="3">Uncharacterized protein</fullName>
    </submittedName>
</protein>
<evidence type="ECO:0000313" key="4">
    <source>
        <dbReference type="Proteomes" id="UP000586827"/>
    </source>
</evidence>
<evidence type="ECO:0000313" key="3">
    <source>
        <dbReference type="EMBL" id="NNH75817.1"/>
    </source>
</evidence>
<feature type="transmembrane region" description="Helical" evidence="2">
    <location>
        <begin position="34"/>
        <end position="56"/>
    </location>
</feature>
<keyword evidence="2" id="KW-0472">Membrane</keyword>
<proteinExistence type="predicted"/>
<sequence length="128" mass="14067">MINQPHSDQPGHPPAAPVYAHGHDRELLTPNQRIVFFAAQQVVLGAWLVAISLGTIGAHRSELDKWRADESAYRGDAPDLAESFFSMLFVSSVCAGVLIIAITATKTKLRHYMRERPAGPVFVPPIRP</sequence>
<comment type="caution">
    <text evidence="3">The sequence shown here is derived from an EMBL/GenBank/DDBJ whole genome shotgun (WGS) entry which is preliminary data.</text>
</comment>
<keyword evidence="4" id="KW-1185">Reference proteome</keyword>
<feature type="region of interest" description="Disordered" evidence="1">
    <location>
        <begin position="1"/>
        <end position="20"/>
    </location>
</feature>
<dbReference type="Proteomes" id="UP000586827">
    <property type="component" value="Unassembled WGS sequence"/>
</dbReference>
<organism evidence="3 4">
    <name type="scientific">Nocardia uniformis</name>
    <dbReference type="NCBI Taxonomy" id="53432"/>
    <lineage>
        <taxon>Bacteria</taxon>
        <taxon>Bacillati</taxon>
        <taxon>Actinomycetota</taxon>
        <taxon>Actinomycetes</taxon>
        <taxon>Mycobacteriales</taxon>
        <taxon>Nocardiaceae</taxon>
        <taxon>Nocardia</taxon>
    </lineage>
</organism>
<dbReference type="AlphaFoldDB" id="A0A849CGL3"/>
<gene>
    <name evidence="3" type="ORF">HLB23_39210</name>
</gene>
<name>A0A849CGL3_9NOCA</name>
<evidence type="ECO:0000256" key="1">
    <source>
        <dbReference type="SAM" id="MobiDB-lite"/>
    </source>
</evidence>
<keyword evidence="2" id="KW-0812">Transmembrane</keyword>
<keyword evidence="2" id="KW-1133">Transmembrane helix</keyword>
<reference evidence="3 4" key="1">
    <citation type="submission" date="2020-05" db="EMBL/GenBank/DDBJ databases">
        <title>MicrobeNet Type strains.</title>
        <authorList>
            <person name="Nicholson A.C."/>
        </authorList>
    </citation>
    <scope>NUCLEOTIDE SEQUENCE [LARGE SCALE GENOMIC DNA]</scope>
    <source>
        <strain evidence="3 4">JCM 3224</strain>
    </source>
</reference>
<dbReference type="RefSeq" id="WP_067529087.1">
    <property type="nucleotide sequence ID" value="NZ_JABELX010000028.1"/>
</dbReference>
<accession>A0A849CGL3</accession>
<feature type="transmembrane region" description="Helical" evidence="2">
    <location>
        <begin position="84"/>
        <end position="104"/>
    </location>
</feature>
<evidence type="ECO:0000256" key="2">
    <source>
        <dbReference type="SAM" id="Phobius"/>
    </source>
</evidence>
<dbReference type="EMBL" id="JABELX010000028">
    <property type="protein sequence ID" value="NNH75817.1"/>
    <property type="molecule type" value="Genomic_DNA"/>
</dbReference>